<evidence type="ECO:0000313" key="12">
    <source>
        <dbReference type="EMBL" id="KAF2897630.1"/>
    </source>
</evidence>
<dbReference type="Pfam" id="PF03901">
    <property type="entry name" value="Glyco_transf_22"/>
    <property type="match status" value="1"/>
</dbReference>
<dbReference type="OrthoDB" id="10066429at2759"/>
<name>A0A8K0GAJ1_IGNLU</name>
<evidence type="ECO:0000256" key="5">
    <source>
        <dbReference type="ARBA" id="ARBA00022679"/>
    </source>
</evidence>
<evidence type="ECO:0000313" key="13">
    <source>
        <dbReference type="Proteomes" id="UP000801492"/>
    </source>
</evidence>
<organism evidence="12 13">
    <name type="scientific">Ignelater luminosus</name>
    <name type="common">Cucubano</name>
    <name type="synonym">Pyrophorus luminosus</name>
    <dbReference type="NCBI Taxonomy" id="2038154"/>
    <lineage>
        <taxon>Eukaryota</taxon>
        <taxon>Metazoa</taxon>
        <taxon>Ecdysozoa</taxon>
        <taxon>Arthropoda</taxon>
        <taxon>Hexapoda</taxon>
        <taxon>Insecta</taxon>
        <taxon>Pterygota</taxon>
        <taxon>Neoptera</taxon>
        <taxon>Endopterygota</taxon>
        <taxon>Coleoptera</taxon>
        <taxon>Polyphaga</taxon>
        <taxon>Elateriformia</taxon>
        <taxon>Elateroidea</taxon>
        <taxon>Elateridae</taxon>
        <taxon>Agrypninae</taxon>
        <taxon>Pyrophorini</taxon>
        <taxon>Ignelater</taxon>
    </lineage>
</organism>
<comment type="caution">
    <text evidence="11">Lacks conserved residue(s) required for the propagation of feature annotation.</text>
</comment>
<feature type="transmembrane region" description="Helical" evidence="11">
    <location>
        <begin position="82"/>
        <end position="102"/>
    </location>
</feature>
<dbReference type="InterPro" id="IPR005599">
    <property type="entry name" value="GPI_mannosylTrfase"/>
</dbReference>
<keyword evidence="7 11" id="KW-0256">Endoplasmic reticulum</keyword>
<gene>
    <name evidence="12" type="ORF">ILUMI_08542</name>
</gene>
<dbReference type="GO" id="GO:0006506">
    <property type="term" value="P:GPI anchor biosynthetic process"/>
    <property type="evidence" value="ECO:0007669"/>
    <property type="project" value="UniProtKB-KW"/>
</dbReference>
<keyword evidence="9 11" id="KW-0472">Membrane</keyword>
<keyword evidence="6 11" id="KW-0812">Transmembrane</keyword>
<evidence type="ECO:0000256" key="4">
    <source>
        <dbReference type="ARBA" id="ARBA00022676"/>
    </source>
</evidence>
<dbReference type="AlphaFoldDB" id="A0A8K0GAJ1"/>
<keyword evidence="4 11" id="KW-0328">Glycosyltransferase</keyword>
<dbReference type="Proteomes" id="UP000801492">
    <property type="component" value="Unassembled WGS sequence"/>
</dbReference>
<accession>A0A8K0GAJ1</accession>
<keyword evidence="13" id="KW-1185">Reference proteome</keyword>
<dbReference type="GO" id="GO:0005789">
    <property type="term" value="C:endoplasmic reticulum membrane"/>
    <property type="evidence" value="ECO:0007669"/>
    <property type="project" value="UniProtKB-SubCell"/>
</dbReference>
<evidence type="ECO:0000256" key="6">
    <source>
        <dbReference type="ARBA" id="ARBA00022692"/>
    </source>
</evidence>
<evidence type="ECO:0000256" key="1">
    <source>
        <dbReference type="ARBA" id="ARBA00004477"/>
    </source>
</evidence>
<keyword evidence="5" id="KW-0808">Transferase</keyword>
<evidence type="ECO:0000256" key="3">
    <source>
        <dbReference type="ARBA" id="ARBA00022502"/>
    </source>
</evidence>
<evidence type="ECO:0000256" key="8">
    <source>
        <dbReference type="ARBA" id="ARBA00022989"/>
    </source>
</evidence>
<comment type="similarity">
    <text evidence="10">Belongs to the glycosyltransferase 22 family. PIGZ subfamily.</text>
</comment>
<comment type="pathway">
    <text evidence="2">Glycolipid biosynthesis; glycosylphosphatidylinositol-anchor biosynthesis.</text>
</comment>
<comment type="caution">
    <text evidence="12">The sequence shown here is derived from an EMBL/GenBank/DDBJ whole genome shotgun (WGS) entry which is preliminary data.</text>
</comment>
<proteinExistence type="inferred from homology"/>
<protein>
    <recommendedName>
        <fullName evidence="11">Mannosyltransferase</fullName>
        <ecNumber evidence="11">2.4.1.-</ecNumber>
    </recommendedName>
</protein>
<dbReference type="PANTHER" id="PTHR22760:SF3">
    <property type="entry name" value="GPI MANNOSYLTRANSFERASE 4"/>
    <property type="match status" value="1"/>
</dbReference>
<reference evidence="12" key="1">
    <citation type="submission" date="2019-08" db="EMBL/GenBank/DDBJ databases">
        <title>The genome of the North American firefly Photinus pyralis.</title>
        <authorList>
            <consortium name="Photinus pyralis genome working group"/>
            <person name="Fallon T.R."/>
            <person name="Sander Lower S.E."/>
            <person name="Weng J.-K."/>
        </authorList>
    </citation>
    <scope>NUCLEOTIDE SEQUENCE</scope>
    <source>
        <strain evidence="12">TRF0915ILg1</strain>
        <tissue evidence="12">Whole body</tissue>
    </source>
</reference>
<sequence length="274" mass="31725">MVNARYNYLPTVRSIKGLMTTSILAPLAILSIFPHQEPRFLIPLILPFVYLYGARILPEREDILVKSYKFNRKSQKKKHESYTLFKIWIVINVILTLFYGFIHQGGVFPFVSHLSTEMKVADYGTKYHVITSHIYSIPESLFLQKVSPYGIRMQPKRLFMYEEGSNQLTDVLKKISALLSRCRVSSLECKVYLVIPNSLIDSLEYNIYKDNKSNLVLNNTVSFYPHLSVEALPSLYNINAEENYKTILTRPIFSLIRFVESFGLSCIEFTLKVL</sequence>
<dbReference type="PANTHER" id="PTHR22760">
    <property type="entry name" value="GLYCOSYLTRANSFERASE"/>
    <property type="match status" value="1"/>
</dbReference>
<dbReference type="EC" id="2.4.1.-" evidence="11"/>
<evidence type="ECO:0000256" key="2">
    <source>
        <dbReference type="ARBA" id="ARBA00004687"/>
    </source>
</evidence>
<evidence type="ECO:0000256" key="11">
    <source>
        <dbReference type="RuleBase" id="RU363075"/>
    </source>
</evidence>
<evidence type="ECO:0000256" key="7">
    <source>
        <dbReference type="ARBA" id="ARBA00022824"/>
    </source>
</evidence>
<feature type="transmembrane region" description="Helical" evidence="11">
    <location>
        <begin position="40"/>
        <end position="57"/>
    </location>
</feature>
<keyword evidence="8 11" id="KW-1133">Transmembrane helix</keyword>
<comment type="subcellular location">
    <subcellularLocation>
        <location evidence="1 11">Endoplasmic reticulum membrane</location>
        <topology evidence="1 11">Multi-pass membrane protein</topology>
    </subcellularLocation>
</comment>
<evidence type="ECO:0000256" key="9">
    <source>
        <dbReference type="ARBA" id="ARBA00023136"/>
    </source>
</evidence>
<dbReference type="GO" id="GO:0000026">
    <property type="term" value="F:alpha-1,2-mannosyltransferase activity"/>
    <property type="evidence" value="ECO:0007669"/>
    <property type="project" value="TreeGrafter"/>
</dbReference>
<dbReference type="EMBL" id="VTPC01004000">
    <property type="protein sequence ID" value="KAF2897630.1"/>
    <property type="molecule type" value="Genomic_DNA"/>
</dbReference>
<evidence type="ECO:0000256" key="10">
    <source>
        <dbReference type="ARBA" id="ARBA00038466"/>
    </source>
</evidence>
<keyword evidence="3" id="KW-0337">GPI-anchor biosynthesis</keyword>
<feature type="transmembrane region" description="Helical" evidence="11">
    <location>
        <begin position="15"/>
        <end position="34"/>
    </location>
</feature>